<evidence type="ECO:0000313" key="3">
    <source>
        <dbReference type="Proteomes" id="UP000730482"/>
    </source>
</evidence>
<dbReference type="RefSeq" id="WP_212014148.1">
    <property type="nucleotide sequence ID" value="NZ_JAAFYZ010000113.1"/>
</dbReference>
<dbReference type="PANTHER" id="PTHR36440:SF1">
    <property type="entry name" value="PUTATIVE (AFU_ORTHOLOGUE AFUA_8G07350)-RELATED"/>
    <property type="match status" value="1"/>
</dbReference>
<dbReference type="InterPro" id="IPR014710">
    <property type="entry name" value="RmlC-like_jellyroll"/>
</dbReference>
<dbReference type="Proteomes" id="UP000730482">
    <property type="component" value="Unassembled WGS sequence"/>
</dbReference>
<proteinExistence type="predicted"/>
<dbReference type="SUPFAM" id="SSF51182">
    <property type="entry name" value="RmlC-like cupins"/>
    <property type="match status" value="1"/>
</dbReference>
<evidence type="ECO:0000313" key="2">
    <source>
        <dbReference type="EMBL" id="MBS2550729.1"/>
    </source>
</evidence>
<comment type="caution">
    <text evidence="2">The sequence shown here is derived from an EMBL/GenBank/DDBJ whole genome shotgun (WGS) entry which is preliminary data.</text>
</comment>
<gene>
    <name evidence="2" type="ORF">KGQ19_28045</name>
</gene>
<dbReference type="InterPro" id="IPR011051">
    <property type="entry name" value="RmlC_Cupin_sf"/>
</dbReference>
<dbReference type="InterPro" id="IPR053146">
    <property type="entry name" value="QDO-like"/>
</dbReference>
<dbReference type="Pfam" id="PF07883">
    <property type="entry name" value="Cupin_2"/>
    <property type="match status" value="1"/>
</dbReference>
<reference evidence="2 3" key="1">
    <citation type="submission" date="2020-02" db="EMBL/GenBank/DDBJ databases">
        <title>Acidophilic actinobacteria isolated from forest soil.</title>
        <authorList>
            <person name="Golinska P."/>
        </authorList>
    </citation>
    <scope>NUCLEOTIDE SEQUENCE [LARGE SCALE GENOMIC DNA]</scope>
    <source>
        <strain evidence="2 3">NL8</strain>
    </source>
</reference>
<accession>A0ABS5KXH4</accession>
<keyword evidence="3" id="KW-1185">Reference proteome</keyword>
<dbReference type="EMBL" id="JAAFYZ010000113">
    <property type="protein sequence ID" value="MBS2550729.1"/>
    <property type="molecule type" value="Genomic_DNA"/>
</dbReference>
<sequence>MTNLTNHCAPSPVPHQPVLIRAAEAERVPLIGHILLADADATGGALSSHRVELATGANGAVPHHHTASSELFYILDGRLDVLVGTEVHTADPGDLLVVPPHLDHAFAAHPGSAAEALIVITPGIQRFDYFRLVQRTRAGQEPAGTLRASQERFDTYFVDSAAWQAAREAG</sequence>
<name>A0ABS5KXH4_9ACTN</name>
<organism evidence="2 3">
    <name type="scientific">Catenulispora pinistramenti</name>
    <dbReference type="NCBI Taxonomy" id="2705254"/>
    <lineage>
        <taxon>Bacteria</taxon>
        <taxon>Bacillati</taxon>
        <taxon>Actinomycetota</taxon>
        <taxon>Actinomycetes</taxon>
        <taxon>Catenulisporales</taxon>
        <taxon>Catenulisporaceae</taxon>
        <taxon>Catenulispora</taxon>
    </lineage>
</organism>
<evidence type="ECO:0000259" key="1">
    <source>
        <dbReference type="Pfam" id="PF07883"/>
    </source>
</evidence>
<protein>
    <submittedName>
        <fullName evidence="2">Cupin domain-containing protein</fullName>
    </submittedName>
</protein>
<feature type="domain" description="Cupin type-2" evidence="1">
    <location>
        <begin position="50"/>
        <end position="119"/>
    </location>
</feature>
<dbReference type="InterPro" id="IPR013096">
    <property type="entry name" value="Cupin_2"/>
</dbReference>
<dbReference type="PANTHER" id="PTHR36440">
    <property type="entry name" value="PUTATIVE (AFU_ORTHOLOGUE AFUA_8G07350)-RELATED"/>
    <property type="match status" value="1"/>
</dbReference>
<dbReference type="Gene3D" id="2.60.120.10">
    <property type="entry name" value="Jelly Rolls"/>
    <property type="match status" value="1"/>
</dbReference>